<dbReference type="CDD" id="cd00067">
    <property type="entry name" value="GAL4"/>
    <property type="match status" value="1"/>
</dbReference>
<organism evidence="7 8">
    <name type="scientific">Dactylonectria estremocensis</name>
    <dbReference type="NCBI Taxonomy" id="1079267"/>
    <lineage>
        <taxon>Eukaryota</taxon>
        <taxon>Fungi</taxon>
        <taxon>Dikarya</taxon>
        <taxon>Ascomycota</taxon>
        <taxon>Pezizomycotina</taxon>
        <taxon>Sordariomycetes</taxon>
        <taxon>Hypocreomycetidae</taxon>
        <taxon>Hypocreales</taxon>
        <taxon>Nectriaceae</taxon>
        <taxon>Dactylonectria</taxon>
    </lineage>
</organism>
<evidence type="ECO:0000313" key="7">
    <source>
        <dbReference type="EMBL" id="KAH7139957.1"/>
    </source>
</evidence>
<evidence type="ECO:0000256" key="5">
    <source>
        <dbReference type="SAM" id="MobiDB-lite"/>
    </source>
</evidence>
<dbReference type="InterPro" id="IPR001138">
    <property type="entry name" value="Zn2Cys6_DnaBD"/>
</dbReference>
<dbReference type="InterPro" id="IPR036864">
    <property type="entry name" value="Zn2-C6_fun-type_DNA-bd_sf"/>
</dbReference>
<feature type="region of interest" description="Disordered" evidence="5">
    <location>
        <begin position="108"/>
        <end position="138"/>
    </location>
</feature>
<dbReference type="Proteomes" id="UP000717696">
    <property type="component" value="Unassembled WGS sequence"/>
</dbReference>
<dbReference type="InterPro" id="IPR007219">
    <property type="entry name" value="XnlR_reg_dom"/>
</dbReference>
<accession>A0A9P9EM28</accession>
<dbReference type="InterPro" id="IPR050987">
    <property type="entry name" value="AtrR-like"/>
</dbReference>
<keyword evidence="8" id="KW-1185">Reference proteome</keyword>
<dbReference type="PANTHER" id="PTHR46910:SF3">
    <property type="entry name" value="HALOTOLERANCE PROTEIN 9-RELATED"/>
    <property type="match status" value="1"/>
</dbReference>
<dbReference type="GO" id="GO:0003677">
    <property type="term" value="F:DNA binding"/>
    <property type="evidence" value="ECO:0007669"/>
    <property type="project" value="UniProtKB-KW"/>
</dbReference>
<feature type="compositionally biased region" description="Polar residues" evidence="5">
    <location>
        <begin position="126"/>
        <end position="135"/>
    </location>
</feature>
<dbReference type="GO" id="GO:0008270">
    <property type="term" value="F:zinc ion binding"/>
    <property type="evidence" value="ECO:0007669"/>
    <property type="project" value="InterPro"/>
</dbReference>
<evidence type="ECO:0000256" key="3">
    <source>
        <dbReference type="ARBA" id="ARBA00023125"/>
    </source>
</evidence>
<gene>
    <name evidence="7" type="ORF">B0J13DRAFT_478332</name>
</gene>
<keyword evidence="3" id="KW-0238">DNA-binding</keyword>
<protein>
    <submittedName>
        <fullName evidence="7">Fungal-specific transcription factor domain-containing protein</fullName>
    </submittedName>
</protein>
<dbReference type="SUPFAM" id="SSF57701">
    <property type="entry name" value="Zn2/Cys6 DNA-binding domain"/>
    <property type="match status" value="1"/>
</dbReference>
<dbReference type="GO" id="GO:0005634">
    <property type="term" value="C:nucleus"/>
    <property type="evidence" value="ECO:0007669"/>
    <property type="project" value="UniProtKB-SubCell"/>
</dbReference>
<evidence type="ECO:0000256" key="1">
    <source>
        <dbReference type="ARBA" id="ARBA00004123"/>
    </source>
</evidence>
<feature type="region of interest" description="Disordered" evidence="5">
    <location>
        <begin position="1"/>
        <end position="69"/>
    </location>
</feature>
<evidence type="ECO:0000256" key="4">
    <source>
        <dbReference type="ARBA" id="ARBA00023242"/>
    </source>
</evidence>
<evidence type="ECO:0000313" key="8">
    <source>
        <dbReference type="Proteomes" id="UP000717696"/>
    </source>
</evidence>
<dbReference type="OrthoDB" id="5296287at2759"/>
<feature type="compositionally biased region" description="Basic and acidic residues" evidence="5">
    <location>
        <begin position="1"/>
        <end position="11"/>
    </location>
</feature>
<feature type="region of interest" description="Disordered" evidence="5">
    <location>
        <begin position="156"/>
        <end position="191"/>
    </location>
</feature>
<dbReference type="CDD" id="cd12148">
    <property type="entry name" value="fungal_TF_MHR"/>
    <property type="match status" value="1"/>
</dbReference>
<dbReference type="GO" id="GO:0000981">
    <property type="term" value="F:DNA-binding transcription factor activity, RNA polymerase II-specific"/>
    <property type="evidence" value="ECO:0007669"/>
    <property type="project" value="InterPro"/>
</dbReference>
<feature type="region of interest" description="Disordered" evidence="5">
    <location>
        <begin position="780"/>
        <end position="799"/>
    </location>
</feature>
<feature type="compositionally biased region" description="Polar residues" evidence="5">
    <location>
        <begin position="829"/>
        <end position="848"/>
    </location>
</feature>
<feature type="compositionally biased region" description="Basic and acidic residues" evidence="5">
    <location>
        <begin position="54"/>
        <end position="64"/>
    </location>
</feature>
<feature type="domain" description="Zn(2)-C6 fungal-type" evidence="6">
    <location>
        <begin position="76"/>
        <end position="104"/>
    </location>
</feature>
<name>A0A9P9EM28_9HYPO</name>
<dbReference type="SMART" id="SM00906">
    <property type="entry name" value="Fungal_trans"/>
    <property type="match status" value="1"/>
</dbReference>
<reference evidence="7" key="1">
    <citation type="journal article" date="2021" name="Nat. Commun.">
        <title>Genetic determinants of endophytism in the Arabidopsis root mycobiome.</title>
        <authorList>
            <person name="Mesny F."/>
            <person name="Miyauchi S."/>
            <person name="Thiergart T."/>
            <person name="Pickel B."/>
            <person name="Atanasova L."/>
            <person name="Karlsson M."/>
            <person name="Huettel B."/>
            <person name="Barry K.W."/>
            <person name="Haridas S."/>
            <person name="Chen C."/>
            <person name="Bauer D."/>
            <person name="Andreopoulos W."/>
            <person name="Pangilinan J."/>
            <person name="LaButti K."/>
            <person name="Riley R."/>
            <person name="Lipzen A."/>
            <person name="Clum A."/>
            <person name="Drula E."/>
            <person name="Henrissat B."/>
            <person name="Kohler A."/>
            <person name="Grigoriev I.V."/>
            <person name="Martin F.M."/>
            <person name="Hacquard S."/>
        </authorList>
    </citation>
    <scope>NUCLEOTIDE SEQUENCE</scope>
    <source>
        <strain evidence="7">MPI-CAGE-AT-0021</strain>
    </source>
</reference>
<dbReference type="GO" id="GO:0006351">
    <property type="term" value="P:DNA-templated transcription"/>
    <property type="evidence" value="ECO:0007669"/>
    <property type="project" value="InterPro"/>
</dbReference>
<comment type="caution">
    <text evidence="7">The sequence shown here is derived from an EMBL/GenBank/DDBJ whole genome shotgun (WGS) entry which is preliminary data.</text>
</comment>
<keyword evidence="4" id="KW-0539">Nucleus</keyword>
<dbReference type="Pfam" id="PF04082">
    <property type="entry name" value="Fungal_trans"/>
    <property type="match status" value="1"/>
</dbReference>
<dbReference type="PROSITE" id="PS50048">
    <property type="entry name" value="ZN2_CY6_FUNGAL_2"/>
    <property type="match status" value="1"/>
</dbReference>
<evidence type="ECO:0000259" key="6">
    <source>
        <dbReference type="PROSITE" id="PS50048"/>
    </source>
</evidence>
<comment type="subcellular location">
    <subcellularLocation>
        <location evidence="1">Nucleus</location>
    </subcellularLocation>
</comment>
<sequence length="900" mass="99586">MPSDAHDRGVDSEGEGEGDEQGVSSAHDAPVALVARSQSGKNDGGKRGQPRAVDATKDICERPAKKARRGKYISRACVSCQQRKIKCEGGDPCAQCVAKKRFCVPTWRGGKQQARQDPETDGTGALQGSTASAESPVNRDVLARLAALESQLRLMRPSSVTHGSQERSKSRVSVDYQSPSPSAELQDAQETDGQTFAGELSMTPAFEGEDENLDHANTAASGVLSEYPSPGSSLHHPTTRRVRGWLESILRQHRVDTDEQQWRQDLQAYMEEIHPFYTFIHPPTVWETFNEMWENPSLWPNINTAELPRQRQRQRIAVALVFLCLALGRCCNLPKIPDASGVYSSGWSLYNVGMSLLQGETERSSASTKSLLVLQVLMVRVLYLFRLDANQQAAHVMGLIVSIAHTIGMHRQSTIDSMPAFHSQLYCRTWWAIYTLDRRIAVESGKPYLIQDNNVDTALPLDLSDEWMSRFMTRRERMADLDQEIAGELDRRTSPSPVPYTIAMVRYARVAGKAWQVLYGIKTSGTSISTTVQHLDTQLAELLDTVPKNLRYGPESEARFRTSLRWQVKQTLIHFTSCTYLRLLIRRPFLLHSRASHPNEDDGCEEATACASLATGILSTHQNLKDIGLKHSFALSHYVTSCTMVMLGLVSRVPGFKRRYGDLVLASTQSLNVYCRRNWVSGKMKRLVSRLSQLVQRNLVISSLDSPARQSPARMRRGLGIGDQLTPQTEDRDPRRVIEGTGTSALGSNELSCLSIDAGGGVQRDQWPDGFSYNDNATATPIQRQAESENLDTSWKTGPSDGKQVDWLMEEFNFEATVDSSEGFGSKGANFSSNSTSLGTDRSGSSVAEGNFREPGLGPLGLDGVAGLDLELDVDLSIMNLWGTSPMLDFDLVKWDSSLC</sequence>
<keyword evidence="2" id="KW-0479">Metal-binding</keyword>
<dbReference type="SMART" id="SM00066">
    <property type="entry name" value="GAL4"/>
    <property type="match status" value="1"/>
</dbReference>
<dbReference type="EMBL" id="JAGMUU010000014">
    <property type="protein sequence ID" value="KAH7139957.1"/>
    <property type="molecule type" value="Genomic_DNA"/>
</dbReference>
<dbReference type="AlphaFoldDB" id="A0A9P9EM28"/>
<feature type="region of interest" description="Disordered" evidence="5">
    <location>
        <begin position="829"/>
        <end position="858"/>
    </location>
</feature>
<dbReference type="Pfam" id="PF00172">
    <property type="entry name" value="Zn_clus"/>
    <property type="match status" value="1"/>
</dbReference>
<proteinExistence type="predicted"/>
<dbReference type="Gene3D" id="4.10.240.10">
    <property type="entry name" value="Zn(2)-C6 fungal-type DNA-binding domain"/>
    <property type="match status" value="1"/>
</dbReference>
<evidence type="ECO:0000256" key="2">
    <source>
        <dbReference type="ARBA" id="ARBA00022723"/>
    </source>
</evidence>
<dbReference type="PANTHER" id="PTHR46910">
    <property type="entry name" value="TRANSCRIPTION FACTOR PDR1"/>
    <property type="match status" value="1"/>
</dbReference>